<name>A0A2R5FCV0_9PROT</name>
<evidence type="ECO:0000256" key="7">
    <source>
        <dbReference type="SAM" id="SignalP"/>
    </source>
</evidence>
<evidence type="ECO:0000256" key="6">
    <source>
        <dbReference type="PROSITE-ProRule" id="PRU00433"/>
    </source>
</evidence>
<dbReference type="AlphaFoldDB" id="A0A2R5FCV0"/>
<proteinExistence type="predicted"/>
<evidence type="ECO:0000259" key="8">
    <source>
        <dbReference type="PROSITE" id="PS51007"/>
    </source>
</evidence>
<dbReference type="InterPro" id="IPR009056">
    <property type="entry name" value="Cyt_c-like_dom"/>
</dbReference>
<dbReference type="EMBL" id="BDOQ01000021">
    <property type="protein sequence ID" value="GBG15835.1"/>
    <property type="molecule type" value="Genomic_DNA"/>
</dbReference>
<evidence type="ECO:0000313" key="9">
    <source>
        <dbReference type="EMBL" id="GBG15835.1"/>
    </source>
</evidence>
<dbReference type="InterPro" id="IPR036909">
    <property type="entry name" value="Cyt_c-like_dom_sf"/>
</dbReference>
<dbReference type="PANTHER" id="PTHR33751:SF9">
    <property type="entry name" value="CYTOCHROME C4"/>
    <property type="match status" value="1"/>
</dbReference>
<keyword evidence="4" id="KW-0249">Electron transport</keyword>
<organism evidence="9 10">
    <name type="scientific">Novimethylophilus kurashikiensis</name>
    <dbReference type="NCBI Taxonomy" id="1825523"/>
    <lineage>
        <taxon>Bacteria</taxon>
        <taxon>Pseudomonadati</taxon>
        <taxon>Pseudomonadota</taxon>
        <taxon>Betaproteobacteria</taxon>
        <taxon>Nitrosomonadales</taxon>
        <taxon>Methylophilaceae</taxon>
        <taxon>Novimethylophilus</taxon>
    </lineage>
</organism>
<evidence type="ECO:0000256" key="2">
    <source>
        <dbReference type="ARBA" id="ARBA00022617"/>
    </source>
</evidence>
<sequence>MKNIFLGVAALFGVANFAVAADGNVSSHIRILAASCAACHGHDGNSVGGTPVLAGLDPNYFIAQMQAFRDGSRGATVMQHHAKGLTPEETDLLAKYFAAQPRKTPATPMPLGDLM</sequence>
<dbReference type="GO" id="GO:0020037">
    <property type="term" value="F:heme binding"/>
    <property type="evidence" value="ECO:0007669"/>
    <property type="project" value="InterPro"/>
</dbReference>
<dbReference type="InterPro" id="IPR050597">
    <property type="entry name" value="Cytochrome_c_Oxidase_Subunit"/>
</dbReference>
<reference evidence="9 10" key="1">
    <citation type="journal article" date="2018" name="Environ. Microbiol.">
        <title>Isolation and genomic characterization of Novimethylophilus kurashikiensis gen. nov. sp. nov., a new lanthanide-dependent methylotrophic species of Methylophilaceae.</title>
        <authorList>
            <person name="Lv H."/>
            <person name="Sahin N."/>
            <person name="Tani A."/>
        </authorList>
    </citation>
    <scope>NUCLEOTIDE SEQUENCE [LARGE SCALE GENOMIC DNA]</scope>
    <source>
        <strain evidence="9 10">La2-4</strain>
    </source>
</reference>
<dbReference type="RefSeq" id="WP_109016982.1">
    <property type="nucleotide sequence ID" value="NZ_BDOQ01000021.1"/>
</dbReference>
<dbReference type="PROSITE" id="PS51007">
    <property type="entry name" value="CYTC"/>
    <property type="match status" value="1"/>
</dbReference>
<feature type="domain" description="Cytochrome c" evidence="8">
    <location>
        <begin position="8"/>
        <end position="101"/>
    </location>
</feature>
<dbReference type="Pfam" id="PF00034">
    <property type="entry name" value="Cytochrom_C"/>
    <property type="match status" value="1"/>
</dbReference>
<dbReference type="Gene3D" id="1.10.760.10">
    <property type="entry name" value="Cytochrome c-like domain"/>
    <property type="match status" value="1"/>
</dbReference>
<feature type="chain" id="PRO_5015351340" description="Cytochrome c domain-containing protein" evidence="7">
    <location>
        <begin position="21"/>
        <end position="115"/>
    </location>
</feature>
<dbReference type="GO" id="GO:0009055">
    <property type="term" value="F:electron transfer activity"/>
    <property type="evidence" value="ECO:0007669"/>
    <property type="project" value="InterPro"/>
</dbReference>
<feature type="signal peptide" evidence="7">
    <location>
        <begin position="1"/>
        <end position="20"/>
    </location>
</feature>
<protein>
    <recommendedName>
        <fullName evidence="8">Cytochrome c domain-containing protein</fullName>
    </recommendedName>
</protein>
<keyword evidence="1" id="KW-0813">Transport</keyword>
<dbReference type="GO" id="GO:0046872">
    <property type="term" value="F:metal ion binding"/>
    <property type="evidence" value="ECO:0007669"/>
    <property type="project" value="UniProtKB-KW"/>
</dbReference>
<dbReference type="PANTHER" id="PTHR33751">
    <property type="entry name" value="CBB3-TYPE CYTOCHROME C OXIDASE SUBUNIT FIXP"/>
    <property type="match status" value="1"/>
</dbReference>
<accession>A0A2R5FCV0</accession>
<comment type="caution">
    <text evidence="9">The sequence shown here is derived from an EMBL/GenBank/DDBJ whole genome shotgun (WGS) entry which is preliminary data.</text>
</comment>
<keyword evidence="10" id="KW-1185">Reference proteome</keyword>
<keyword evidence="3 6" id="KW-0479">Metal-binding</keyword>
<keyword evidence="2 6" id="KW-0349">Heme</keyword>
<evidence type="ECO:0000256" key="4">
    <source>
        <dbReference type="ARBA" id="ARBA00022982"/>
    </source>
</evidence>
<evidence type="ECO:0000256" key="3">
    <source>
        <dbReference type="ARBA" id="ARBA00022723"/>
    </source>
</evidence>
<evidence type="ECO:0000256" key="1">
    <source>
        <dbReference type="ARBA" id="ARBA00022448"/>
    </source>
</evidence>
<gene>
    <name evidence="9" type="ORF">NMK_3447</name>
</gene>
<keyword evidence="7" id="KW-0732">Signal</keyword>
<evidence type="ECO:0000256" key="5">
    <source>
        <dbReference type="ARBA" id="ARBA00023004"/>
    </source>
</evidence>
<keyword evidence="5 6" id="KW-0408">Iron</keyword>
<evidence type="ECO:0000313" key="10">
    <source>
        <dbReference type="Proteomes" id="UP000245081"/>
    </source>
</evidence>
<dbReference type="SUPFAM" id="SSF46626">
    <property type="entry name" value="Cytochrome c"/>
    <property type="match status" value="1"/>
</dbReference>
<dbReference type="Proteomes" id="UP000245081">
    <property type="component" value="Unassembled WGS sequence"/>
</dbReference>
<dbReference type="OrthoDB" id="8526831at2"/>